<keyword evidence="5 6" id="KW-0472">Membrane</keyword>
<keyword evidence="3 6" id="KW-0812">Transmembrane</keyword>
<dbReference type="SUPFAM" id="SSF103473">
    <property type="entry name" value="MFS general substrate transporter"/>
    <property type="match status" value="1"/>
</dbReference>
<feature type="transmembrane region" description="Helical" evidence="6">
    <location>
        <begin position="38"/>
        <end position="60"/>
    </location>
</feature>
<evidence type="ECO:0000256" key="6">
    <source>
        <dbReference type="SAM" id="Phobius"/>
    </source>
</evidence>
<name>A0ABQ3V013_9CHLR</name>
<comment type="subcellular location">
    <subcellularLocation>
        <location evidence="1">Membrane</location>
        <topology evidence="1">Multi-pass membrane protein</topology>
    </subcellularLocation>
</comment>
<dbReference type="PANTHER" id="PTHR42718">
    <property type="entry name" value="MAJOR FACILITATOR SUPERFAMILY MULTIDRUG TRANSPORTER MFSC"/>
    <property type="match status" value="1"/>
</dbReference>
<evidence type="ECO:0000256" key="3">
    <source>
        <dbReference type="ARBA" id="ARBA00022692"/>
    </source>
</evidence>
<sequence>MRVLPGRTPRHAGAFDPFGALGMAGLTAGLSFGQVLGWSSVPILGMLTAGVLALLVLPLIERRVRSPIIMLSLLRHQVFSSALVSLLLSYLALFAVSFVMPFYLEQLCHFSTAQAGLLLTSVPLELLRSGVPQRRAGWQREGWHWPADWSC</sequence>
<feature type="transmembrane region" description="Helical" evidence="6">
    <location>
        <begin position="12"/>
        <end position="32"/>
    </location>
</feature>
<dbReference type="Proteomes" id="UP000654345">
    <property type="component" value="Unassembled WGS sequence"/>
</dbReference>
<dbReference type="EMBL" id="BNJG01000003">
    <property type="protein sequence ID" value="GHO58252.1"/>
    <property type="molecule type" value="Genomic_DNA"/>
</dbReference>
<proteinExistence type="predicted"/>
<feature type="transmembrane region" description="Helical" evidence="6">
    <location>
        <begin position="81"/>
        <end position="104"/>
    </location>
</feature>
<evidence type="ECO:0000313" key="7">
    <source>
        <dbReference type="EMBL" id="GHO58252.1"/>
    </source>
</evidence>
<accession>A0ABQ3V013</accession>
<evidence type="ECO:0008006" key="9">
    <source>
        <dbReference type="Google" id="ProtNLM"/>
    </source>
</evidence>
<keyword evidence="4 6" id="KW-1133">Transmembrane helix</keyword>
<organism evidence="7 8">
    <name type="scientific">Ktedonobacter robiniae</name>
    <dbReference type="NCBI Taxonomy" id="2778365"/>
    <lineage>
        <taxon>Bacteria</taxon>
        <taxon>Bacillati</taxon>
        <taxon>Chloroflexota</taxon>
        <taxon>Ktedonobacteria</taxon>
        <taxon>Ktedonobacterales</taxon>
        <taxon>Ktedonobacteraceae</taxon>
        <taxon>Ktedonobacter</taxon>
    </lineage>
</organism>
<dbReference type="PANTHER" id="PTHR42718:SF9">
    <property type="entry name" value="MAJOR FACILITATOR SUPERFAMILY MULTIDRUG TRANSPORTER MFSC"/>
    <property type="match status" value="1"/>
</dbReference>
<comment type="caution">
    <text evidence="7">The sequence shown here is derived from an EMBL/GenBank/DDBJ whole genome shotgun (WGS) entry which is preliminary data.</text>
</comment>
<keyword evidence="8" id="KW-1185">Reference proteome</keyword>
<evidence type="ECO:0000256" key="2">
    <source>
        <dbReference type="ARBA" id="ARBA00022448"/>
    </source>
</evidence>
<evidence type="ECO:0000256" key="5">
    <source>
        <dbReference type="ARBA" id="ARBA00023136"/>
    </source>
</evidence>
<gene>
    <name evidence="7" type="ORF">KSB_67270</name>
</gene>
<keyword evidence="2" id="KW-0813">Transport</keyword>
<evidence type="ECO:0000256" key="1">
    <source>
        <dbReference type="ARBA" id="ARBA00004141"/>
    </source>
</evidence>
<evidence type="ECO:0000256" key="4">
    <source>
        <dbReference type="ARBA" id="ARBA00022989"/>
    </source>
</evidence>
<reference evidence="7 8" key="1">
    <citation type="journal article" date="2021" name="Int. J. Syst. Evol. Microbiol.">
        <title>Reticulibacter mediterranei gen. nov., sp. nov., within the new family Reticulibacteraceae fam. nov., and Ktedonospora formicarum gen. nov., sp. nov., Ktedonobacter robiniae sp. nov., Dictyobacter formicarum sp. nov. and Dictyobacter arantiisoli sp. nov., belonging to the class Ktedonobacteria.</title>
        <authorList>
            <person name="Yabe S."/>
            <person name="Zheng Y."/>
            <person name="Wang C.M."/>
            <person name="Sakai Y."/>
            <person name="Abe K."/>
            <person name="Yokota A."/>
            <person name="Donadio S."/>
            <person name="Cavaletti L."/>
            <person name="Monciardini P."/>
        </authorList>
    </citation>
    <scope>NUCLEOTIDE SEQUENCE [LARGE SCALE GENOMIC DNA]</scope>
    <source>
        <strain evidence="7 8">SOSP1-30</strain>
    </source>
</reference>
<evidence type="ECO:0000313" key="8">
    <source>
        <dbReference type="Proteomes" id="UP000654345"/>
    </source>
</evidence>
<dbReference type="InterPro" id="IPR036259">
    <property type="entry name" value="MFS_trans_sf"/>
</dbReference>
<protein>
    <recommendedName>
        <fullName evidence="9">Major facilitator superfamily (MFS) profile domain-containing protein</fullName>
    </recommendedName>
</protein>